<dbReference type="GO" id="GO:0004519">
    <property type="term" value="F:endonuclease activity"/>
    <property type="evidence" value="ECO:0007669"/>
    <property type="project" value="UniProtKB-KW"/>
</dbReference>
<keyword evidence="3" id="KW-0540">Nuclease</keyword>
<organism evidence="8 9">
    <name type="scientific">Calidris pygmaea</name>
    <name type="common">Spoon-billed sandpiper</name>
    <dbReference type="NCBI Taxonomy" id="425635"/>
    <lineage>
        <taxon>Eukaryota</taxon>
        <taxon>Metazoa</taxon>
        <taxon>Chordata</taxon>
        <taxon>Craniata</taxon>
        <taxon>Vertebrata</taxon>
        <taxon>Euteleostomi</taxon>
        <taxon>Archelosauria</taxon>
        <taxon>Archosauria</taxon>
        <taxon>Dinosauria</taxon>
        <taxon>Saurischia</taxon>
        <taxon>Theropoda</taxon>
        <taxon>Coelurosauria</taxon>
        <taxon>Aves</taxon>
        <taxon>Neognathae</taxon>
        <taxon>Neoaves</taxon>
        <taxon>Charadriiformes</taxon>
        <taxon>Scolopacidae</taxon>
        <taxon>Calidris</taxon>
    </lineage>
</organism>
<keyword evidence="4" id="KW-0255">Endonuclease</keyword>
<dbReference type="Proteomes" id="UP000694419">
    <property type="component" value="Unplaced"/>
</dbReference>
<dbReference type="InterPro" id="IPR040643">
    <property type="entry name" value="MLVIN_C"/>
</dbReference>
<dbReference type="GO" id="GO:0016787">
    <property type="term" value="F:hydrolase activity"/>
    <property type="evidence" value="ECO:0007669"/>
    <property type="project" value="UniProtKB-KW"/>
</dbReference>
<evidence type="ECO:0000256" key="1">
    <source>
        <dbReference type="ARBA" id="ARBA00022679"/>
    </source>
</evidence>
<name>A0A8C3K8N2_9CHAR</name>
<dbReference type="Pfam" id="PF18697">
    <property type="entry name" value="MLVIN_C"/>
    <property type="match status" value="1"/>
</dbReference>
<evidence type="ECO:0000256" key="3">
    <source>
        <dbReference type="ARBA" id="ARBA00022722"/>
    </source>
</evidence>
<evidence type="ECO:0000256" key="4">
    <source>
        <dbReference type="ARBA" id="ARBA00022759"/>
    </source>
</evidence>
<keyword evidence="9" id="KW-1185">Reference proteome</keyword>
<keyword evidence="2" id="KW-0548">Nucleotidyltransferase</keyword>
<evidence type="ECO:0000313" key="9">
    <source>
        <dbReference type="Proteomes" id="UP000694419"/>
    </source>
</evidence>
<reference evidence="8" key="1">
    <citation type="submission" date="2025-08" db="UniProtKB">
        <authorList>
            <consortium name="Ensembl"/>
        </authorList>
    </citation>
    <scope>IDENTIFICATION</scope>
</reference>
<reference evidence="8" key="2">
    <citation type="submission" date="2025-09" db="UniProtKB">
        <authorList>
            <consortium name="Ensembl"/>
        </authorList>
    </citation>
    <scope>IDENTIFICATION</scope>
</reference>
<dbReference type="Ensembl" id="ENSCPGT00000021835.1">
    <property type="protein sequence ID" value="ENSCPGP00000019926.1"/>
    <property type="gene ID" value="ENSCPGG00000013967.1"/>
</dbReference>
<evidence type="ECO:0000256" key="5">
    <source>
        <dbReference type="ARBA" id="ARBA00022801"/>
    </source>
</evidence>
<feature type="region of interest" description="Disordered" evidence="6">
    <location>
        <begin position="1"/>
        <end position="21"/>
    </location>
</feature>
<dbReference type="Gene3D" id="2.30.30.850">
    <property type="match status" value="1"/>
</dbReference>
<keyword evidence="5" id="KW-0378">Hydrolase</keyword>
<dbReference type="AlphaFoldDB" id="A0A8C3K8N2"/>
<keyword evidence="1" id="KW-0808">Transferase</keyword>
<evidence type="ECO:0000256" key="6">
    <source>
        <dbReference type="SAM" id="MobiDB-lite"/>
    </source>
</evidence>
<sequence length="78" mass="8574">PDDPSPPGKGNRGTQGNTRLDPKWEGLYTVLLTSYFAVKVAEKDNWIHHSHSPSLSLLSPRSLLFSRLNNPSSLSLSS</sequence>
<protein>
    <recommendedName>
        <fullName evidence="7">Murine leukemia virus integrase C-terminal domain-containing protein</fullName>
    </recommendedName>
</protein>
<evidence type="ECO:0000259" key="7">
    <source>
        <dbReference type="Pfam" id="PF18697"/>
    </source>
</evidence>
<feature type="domain" description="Murine leukemia virus integrase C-terminal" evidence="7">
    <location>
        <begin position="19"/>
        <end position="52"/>
    </location>
</feature>
<accession>A0A8C3K8N2</accession>
<proteinExistence type="predicted"/>
<evidence type="ECO:0000256" key="2">
    <source>
        <dbReference type="ARBA" id="ARBA00022695"/>
    </source>
</evidence>
<evidence type="ECO:0000313" key="8">
    <source>
        <dbReference type="Ensembl" id="ENSCPGP00000019926.1"/>
    </source>
</evidence>
<dbReference type="GO" id="GO:0016779">
    <property type="term" value="F:nucleotidyltransferase activity"/>
    <property type="evidence" value="ECO:0007669"/>
    <property type="project" value="UniProtKB-KW"/>
</dbReference>